<sequence>MHHLHTVLLVDDETTIRDGLKHMIRWEQEGFRLLGDAANGQEALTLIQQLRPEIVITDLKMPQMDGIQLTTIIQQQYPTIHFLVLSSYDDFHYVSQSFKNGAIDYLLKPTLTPALFLKALNTIREKISDTRQITAEVPLQESLNRYLAGYEEPLTPFADYLEIAMKQHLCFLYTNVSYFRSTEQLFHALTEFSQSNSRLKTLAFKTSNNDAGLLISYAEESDFFASLKNCLDQLNYTEPNAFFTLGCPFESIEDLRSAFLTLKDKSREQSFFYKQQRLVLEQELFLYMESDRFDTKKFLRALLDNNFLLGITRIEDYFNEMILSNVDPNFLKQQASSIFYTLLSRLEEEFPTAPRFSRLRAEFLHEIGHVLYLEDFSDLLLSTIDEVRLQLTTLSPMDEDDLLVSIQRFIQDNYMKSLSLSELAETFHFSYTYLSAFLSSKLKMSFSDYLKNTRLEKAKELLIQSELNLSEISEAVGYSDISYFSRIFKKEFQVTPSKYRRLNQL</sequence>
<evidence type="ECO:0000256" key="7">
    <source>
        <dbReference type="ARBA" id="ARBA00023163"/>
    </source>
</evidence>
<dbReference type="EMBL" id="UFYW01000001">
    <property type="protein sequence ID" value="STD85138.1"/>
    <property type="molecule type" value="Genomic_DNA"/>
</dbReference>
<comment type="subcellular location">
    <subcellularLocation>
        <location evidence="1">Cytoplasm</location>
    </subcellularLocation>
</comment>
<keyword evidence="4" id="KW-0902">Two-component regulatory system</keyword>
<dbReference type="PANTHER" id="PTHR42713:SF3">
    <property type="entry name" value="TRANSCRIPTIONAL REGULATORY PROTEIN HPTR"/>
    <property type="match status" value="1"/>
</dbReference>
<name>A0A376H9R7_ENTGA</name>
<dbReference type="GO" id="GO:0005737">
    <property type="term" value="C:cytoplasm"/>
    <property type="evidence" value="ECO:0007669"/>
    <property type="project" value="UniProtKB-SubCell"/>
</dbReference>
<dbReference type="PROSITE" id="PS01124">
    <property type="entry name" value="HTH_ARAC_FAMILY_2"/>
    <property type="match status" value="1"/>
</dbReference>
<feature type="domain" description="Response regulatory" evidence="10">
    <location>
        <begin position="6"/>
        <end position="123"/>
    </location>
</feature>
<evidence type="ECO:0000256" key="3">
    <source>
        <dbReference type="ARBA" id="ARBA00022553"/>
    </source>
</evidence>
<evidence type="ECO:0000313" key="11">
    <source>
        <dbReference type="EMBL" id="STD85138.1"/>
    </source>
</evidence>
<protein>
    <submittedName>
        <fullName evidence="11">Two-component response regulator TrxR</fullName>
    </submittedName>
</protein>
<keyword evidence="5" id="KW-0805">Transcription regulation</keyword>
<dbReference type="SMART" id="SM00448">
    <property type="entry name" value="REC"/>
    <property type="match status" value="1"/>
</dbReference>
<dbReference type="SUPFAM" id="SSF52172">
    <property type="entry name" value="CheY-like"/>
    <property type="match status" value="1"/>
</dbReference>
<dbReference type="InterPro" id="IPR009057">
    <property type="entry name" value="Homeodomain-like_sf"/>
</dbReference>
<dbReference type="InterPro" id="IPR020449">
    <property type="entry name" value="Tscrpt_reg_AraC-type_HTH"/>
</dbReference>
<dbReference type="Pfam" id="PF12833">
    <property type="entry name" value="HTH_18"/>
    <property type="match status" value="1"/>
</dbReference>
<evidence type="ECO:0000256" key="4">
    <source>
        <dbReference type="ARBA" id="ARBA00023012"/>
    </source>
</evidence>
<dbReference type="GO" id="GO:0003700">
    <property type="term" value="F:DNA-binding transcription factor activity"/>
    <property type="evidence" value="ECO:0007669"/>
    <property type="project" value="InterPro"/>
</dbReference>
<reference evidence="11 12" key="1">
    <citation type="submission" date="2018-06" db="EMBL/GenBank/DDBJ databases">
        <authorList>
            <consortium name="Pathogen Informatics"/>
            <person name="Doyle S."/>
        </authorList>
    </citation>
    <scope>NUCLEOTIDE SEQUENCE [LARGE SCALE GENOMIC DNA]</scope>
    <source>
        <strain evidence="11 12">NCTC12360</strain>
    </source>
</reference>
<evidence type="ECO:0000256" key="5">
    <source>
        <dbReference type="ARBA" id="ARBA00023015"/>
    </source>
</evidence>
<keyword evidence="3 8" id="KW-0597">Phosphoprotein</keyword>
<dbReference type="SMART" id="SM00342">
    <property type="entry name" value="HTH_ARAC"/>
    <property type="match status" value="1"/>
</dbReference>
<dbReference type="PRINTS" id="PR00032">
    <property type="entry name" value="HTHARAC"/>
</dbReference>
<dbReference type="AlphaFoldDB" id="A0A376H9R7"/>
<dbReference type="GO" id="GO:0043565">
    <property type="term" value="F:sequence-specific DNA binding"/>
    <property type="evidence" value="ECO:0007669"/>
    <property type="project" value="InterPro"/>
</dbReference>
<proteinExistence type="predicted"/>
<evidence type="ECO:0000313" key="12">
    <source>
        <dbReference type="Proteomes" id="UP000254807"/>
    </source>
</evidence>
<keyword evidence="7" id="KW-0804">Transcription</keyword>
<dbReference type="InterPro" id="IPR018060">
    <property type="entry name" value="HTH_AraC"/>
</dbReference>
<dbReference type="PROSITE" id="PS00041">
    <property type="entry name" value="HTH_ARAC_FAMILY_1"/>
    <property type="match status" value="1"/>
</dbReference>
<dbReference type="InterPro" id="IPR051552">
    <property type="entry name" value="HptR"/>
</dbReference>
<dbReference type="SUPFAM" id="SSF46689">
    <property type="entry name" value="Homeodomain-like"/>
    <property type="match status" value="1"/>
</dbReference>
<keyword evidence="2" id="KW-0963">Cytoplasm</keyword>
<keyword evidence="12" id="KW-1185">Reference proteome</keyword>
<dbReference type="OrthoDB" id="342399at2"/>
<dbReference type="GO" id="GO:0000160">
    <property type="term" value="P:phosphorelay signal transduction system"/>
    <property type="evidence" value="ECO:0007669"/>
    <property type="project" value="UniProtKB-KW"/>
</dbReference>
<evidence type="ECO:0000256" key="1">
    <source>
        <dbReference type="ARBA" id="ARBA00004496"/>
    </source>
</evidence>
<dbReference type="Gene3D" id="1.10.10.60">
    <property type="entry name" value="Homeodomain-like"/>
    <property type="match status" value="2"/>
</dbReference>
<dbReference type="InterPro" id="IPR018062">
    <property type="entry name" value="HTH_AraC-typ_CS"/>
</dbReference>
<evidence type="ECO:0000256" key="6">
    <source>
        <dbReference type="ARBA" id="ARBA00023125"/>
    </source>
</evidence>
<dbReference type="InterPro" id="IPR001789">
    <property type="entry name" value="Sig_transdc_resp-reg_receiver"/>
</dbReference>
<dbReference type="Gene3D" id="3.40.50.2300">
    <property type="match status" value="1"/>
</dbReference>
<evidence type="ECO:0000256" key="2">
    <source>
        <dbReference type="ARBA" id="ARBA00022490"/>
    </source>
</evidence>
<feature type="modified residue" description="4-aspartylphosphate" evidence="8">
    <location>
        <position position="58"/>
    </location>
</feature>
<dbReference type="CDD" id="cd17536">
    <property type="entry name" value="REC_YesN-like"/>
    <property type="match status" value="1"/>
</dbReference>
<accession>A0A376H9R7</accession>
<dbReference type="InterPro" id="IPR011006">
    <property type="entry name" value="CheY-like_superfamily"/>
</dbReference>
<dbReference type="Proteomes" id="UP000254807">
    <property type="component" value="Unassembled WGS sequence"/>
</dbReference>
<evidence type="ECO:0000259" key="10">
    <source>
        <dbReference type="PROSITE" id="PS50110"/>
    </source>
</evidence>
<feature type="domain" description="HTH araC/xylS-type" evidence="9">
    <location>
        <begin position="404"/>
        <end position="502"/>
    </location>
</feature>
<evidence type="ECO:0000256" key="8">
    <source>
        <dbReference type="PROSITE-ProRule" id="PRU00169"/>
    </source>
</evidence>
<dbReference type="PANTHER" id="PTHR42713">
    <property type="entry name" value="HISTIDINE KINASE-RELATED"/>
    <property type="match status" value="1"/>
</dbReference>
<dbReference type="RefSeq" id="WP_060813939.1">
    <property type="nucleotide sequence ID" value="NZ_JARPZP010000001.1"/>
</dbReference>
<gene>
    <name evidence="11" type="ORF">NCTC12360_03692</name>
</gene>
<organism evidence="11 12">
    <name type="scientific">Enterococcus gallinarum</name>
    <dbReference type="NCBI Taxonomy" id="1353"/>
    <lineage>
        <taxon>Bacteria</taxon>
        <taxon>Bacillati</taxon>
        <taxon>Bacillota</taxon>
        <taxon>Bacilli</taxon>
        <taxon>Lactobacillales</taxon>
        <taxon>Enterococcaceae</taxon>
        <taxon>Enterococcus</taxon>
    </lineage>
</organism>
<evidence type="ECO:0000259" key="9">
    <source>
        <dbReference type="PROSITE" id="PS01124"/>
    </source>
</evidence>
<keyword evidence="6" id="KW-0238">DNA-binding</keyword>
<dbReference type="PROSITE" id="PS50110">
    <property type="entry name" value="RESPONSE_REGULATORY"/>
    <property type="match status" value="1"/>
</dbReference>
<dbReference type="Pfam" id="PF00072">
    <property type="entry name" value="Response_reg"/>
    <property type="match status" value="1"/>
</dbReference>